<feature type="transmembrane region" description="Helical" evidence="6">
    <location>
        <begin position="360"/>
        <end position="379"/>
    </location>
</feature>
<dbReference type="PRINTS" id="PR01036">
    <property type="entry name" value="TCRTETB"/>
</dbReference>
<feature type="transmembrane region" description="Helical" evidence="6">
    <location>
        <begin position="496"/>
        <end position="515"/>
    </location>
</feature>
<feature type="transmembrane region" description="Helical" evidence="6">
    <location>
        <begin position="121"/>
        <end position="141"/>
    </location>
</feature>
<feature type="transmembrane region" description="Helical" evidence="6">
    <location>
        <begin position="153"/>
        <end position="178"/>
    </location>
</feature>
<feature type="transmembrane region" description="Helical" evidence="6">
    <location>
        <begin position="30"/>
        <end position="54"/>
    </location>
</feature>
<evidence type="ECO:0000256" key="3">
    <source>
        <dbReference type="ARBA" id="ARBA00022692"/>
    </source>
</evidence>
<protein>
    <recommendedName>
        <fullName evidence="7">Major facilitator superfamily (MFS) profile domain-containing protein</fullName>
    </recommendedName>
</protein>
<feature type="transmembrane region" description="Helical" evidence="6">
    <location>
        <begin position="422"/>
        <end position="445"/>
    </location>
</feature>
<comment type="caution">
    <text evidence="8">The sequence shown here is derived from an EMBL/GenBank/DDBJ whole genome shotgun (WGS) entry which is preliminary data.</text>
</comment>
<feature type="transmembrane region" description="Helical" evidence="6">
    <location>
        <begin position="184"/>
        <end position="204"/>
    </location>
</feature>
<evidence type="ECO:0000256" key="2">
    <source>
        <dbReference type="ARBA" id="ARBA00022448"/>
    </source>
</evidence>
<evidence type="ECO:0000313" key="8">
    <source>
        <dbReference type="EMBL" id="KAK8033518.1"/>
    </source>
</evidence>
<evidence type="ECO:0000256" key="5">
    <source>
        <dbReference type="ARBA" id="ARBA00023136"/>
    </source>
</evidence>
<evidence type="ECO:0000259" key="7">
    <source>
        <dbReference type="PROSITE" id="PS50850"/>
    </source>
</evidence>
<feature type="domain" description="Major facilitator superfamily (MFS) profile" evidence="7">
    <location>
        <begin position="31"/>
        <end position="523"/>
    </location>
</feature>
<accession>A0ABR1SGS7</accession>
<evidence type="ECO:0000256" key="6">
    <source>
        <dbReference type="SAM" id="Phobius"/>
    </source>
</evidence>
<feature type="transmembrane region" description="Helical" evidence="6">
    <location>
        <begin position="331"/>
        <end position="353"/>
    </location>
</feature>
<feature type="transmembrane region" description="Helical" evidence="6">
    <location>
        <begin position="298"/>
        <end position="319"/>
    </location>
</feature>
<keyword evidence="4 6" id="KW-1133">Transmembrane helix</keyword>
<keyword evidence="2" id="KW-0813">Transport</keyword>
<proteinExistence type="predicted"/>
<gene>
    <name evidence="8" type="ORF">PG991_002916</name>
</gene>
<feature type="transmembrane region" description="Helical" evidence="6">
    <location>
        <begin position="255"/>
        <end position="277"/>
    </location>
</feature>
<feature type="transmembrane region" description="Helical" evidence="6">
    <location>
        <begin position="66"/>
        <end position="84"/>
    </location>
</feature>
<sequence>MQEKPQANSGQPHDGAVETRSYPGTLRLSLILAALFMTTFLAALDLGIVATAIPSITNEFKALDEIGWYGGAYFLTIGVFSGFWGNLYKYYDARNVFLVTTVLFLVGSVVAAAAPNSIALIVGRAVAGWGGAGIVGGSYVISHQIARPERRPAITGLIGAVFIFSSILGPIVGGAFTYQVSWRWCFYINLPIGGAALILVFFLVRLPKDSVSQHASVRDVALQLDFPGLVVIIGSLVSLTLALEWGGTVKPWSDGSVIACLVVWVVLTAVFVVLQIWQGSRAMIPLHIIKKRVVWTNCLYVFLINGPNFLVIYYLPIYFQSIRGQNAIESGVNILPAVCFFALGCLCAGGLIGRIGYWQPFLPAGALLSVVGSALIYSLDVDSSSAWYLGSQVIFGFGAGGSSQVPMIAVQGFSDTKDLSRATGVVLFFQLVNGAYFITAGQSIFANQLLQSLPKLAPDVDPAQVLGTGAGDIHNVFAGAALPGVLDAYMVGLKGAFALGLAAAAVCVPIGLLAPMKKLPEHKDRDEGAAFM</sequence>
<evidence type="ECO:0000256" key="4">
    <source>
        <dbReference type="ARBA" id="ARBA00022989"/>
    </source>
</evidence>
<reference evidence="8 9" key="1">
    <citation type="submission" date="2023-01" db="EMBL/GenBank/DDBJ databases">
        <title>Analysis of 21 Apiospora genomes using comparative genomics revels a genus with tremendous synthesis potential of carbohydrate active enzymes and secondary metabolites.</title>
        <authorList>
            <person name="Sorensen T."/>
        </authorList>
    </citation>
    <scope>NUCLEOTIDE SEQUENCE [LARGE SCALE GENOMIC DNA]</scope>
    <source>
        <strain evidence="8 9">CBS 20057</strain>
    </source>
</reference>
<dbReference type="PANTHER" id="PTHR23501">
    <property type="entry name" value="MAJOR FACILITATOR SUPERFAMILY"/>
    <property type="match status" value="1"/>
</dbReference>
<dbReference type="CDD" id="cd17502">
    <property type="entry name" value="MFS_Azr1_MDR_like"/>
    <property type="match status" value="1"/>
</dbReference>
<dbReference type="Gene3D" id="1.20.1250.20">
    <property type="entry name" value="MFS general substrate transporter like domains"/>
    <property type="match status" value="1"/>
</dbReference>
<keyword evidence="9" id="KW-1185">Reference proteome</keyword>
<dbReference type="Pfam" id="PF07690">
    <property type="entry name" value="MFS_1"/>
    <property type="match status" value="1"/>
</dbReference>
<dbReference type="InterPro" id="IPR011701">
    <property type="entry name" value="MFS"/>
</dbReference>
<organism evidence="8 9">
    <name type="scientific">Apiospora marii</name>
    <dbReference type="NCBI Taxonomy" id="335849"/>
    <lineage>
        <taxon>Eukaryota</taxon>
        <taxon>Fungi</taxon>
        <taxon>Dikarya</taxon>
        <taxon>Ascomycota</taxon>
        <taxon>Pezizomycotina</taxon>
        <taxon>Sordariomycetes</taxon>
        <taxon>Xylariomycetidae</taxon>
        <taxon>Amphisphaeriales</taxon>
        <taxon>Apiosporaceae</taxon>
        <taxon>Apiospora</taxon>
    </lineage>
</organism>
<feature type="transmembrane region" description="Helical" evidence="6">
    <location>
        <begin position="96"/>
        <end position="115"/>
    </location>
</feature>
<keyword evidence="3 6" id="KW-0812">Transmembrane</keyword>
<evidence type="ECO:0000313" key="9">
    <source>
        <dbReference type="Proteomes" id="UP001396898"/>
    </source>
</evidence>
<feature type="transmembrane region" description="Helical" evidence="6">
    <location>
        <begin position="385"/>
        <end position="410"/>
    </location>
</feature>
<keyword evidence="5 6" id="KW-0472">Membrane</keyword>
<dbReference type="InterPro" id="IPR020846">
    <property type="entry name" value="MFS_dom"/>
</dbReference>
<dbReference type="Proteomes" id="UP001396898">
    <property type="component" value="Unassembled WGS sequence"/>
</dbReference>
<dbReference type="PROSITE" id="PS50850">
    <property type="entry name" value="MFS"/>
    <property type="match status" value="1"/>
</dbReference>
<feature type="transmembrane region" description="Helical" evidence="6">
    <location>
        <begin position="224"/>
        <end position="243"/>
    </location>
</feature>
<name>A0ABR1SGS7_9PEZI</name>
<dbReference type="InterPro" id="IPR036259">
    <property type="entry name" value="MFS_trans_sf"/>
</dbReference>
<comment type="subcellular location">
    <subcellularLocation>
        <location evidence="1">Membrane</location>
        <topology evidence="1">Multi-pass membrane protein</topology>
    </subcellularLocation>
</comment>
<dbReference type="EMBL" id="JAQQWI010000006">
    <property type="protein sequence ID" value="KAK8033518.1"/>
    <property type="molecule type" value="Genomic_DNA"/>
</dbReference>
<dbReference type="PANTHER" id="PTHR23501:SF177">
    <property type="entry name" value="MAJOR FACILITATOR SUPERFAMILY (MFS) PROFILE DOMAIN-CONTAINING PROTEIN-RELATED"/>
    <property type="match status" value="1"/>
</dbReference>
<evidence type="ECO:0000256" key="1">
    <source>
        <dbReference type="ARBA" id="ARBA00004141"/>
    </source>
</evidence>
<dbReference type="SUPFAM" id="SSF103473">
    <property type="entry name" value="MFS general substrate transporter"/>
    <property type="match status" value="1"/>
</dbReference>